<dbReference type="Gene3D" id="2.30.30.60">
    <property type="match status" value="1"/>
</dbReference>
<evidence type="ECO:0000256" key="4">
    <source>
        <dbReference type="ARBA" id="ARBA00022692"/>
    </source>
</evidence>
<evidence type="ECO:0000259" key="8">
    <source>
        <dbReference type="Pfam" id="PF00924"/>
    </source>
</evidence>
<evidence type="ECO:0000256" key="7">
    <source>
        <dbReference type="RuleBase" id="RU369025"/>
    </source>
</evidence>
<evidence type="ECO:0000256" key="5">
    <source>
        <dbReference type="ARBA" id="ARBA00022989"/>
    </source>
</evidence>
<feature type="domain" description="Mechanosensitive ion channel MscS" evidence="8">
    <location>
        <begin position="124"/>
        <end position="192"/>
    </location>
</feature>
<dbReference type="OrthoDB" id="9809206at2"/>
<evidence type="ECO:0000313" key="12">
    <source>
        <dbReference type="Proteomes" id="UP000193228"/>
    </source>
</evidence>
<comment type="function">
    <text evidence="7">Mechanosensitive channel that participates in the regulation of osmotic pressure changes within the cell, opening in response to stretch forces in the membrane lipid bilayer, without the need for other proteins. Contributes to normal resistance to hypoosmotic shock. Forms an ion channel of 1.0 nanosiemens conductance with a slight preference for anions.</text>
</comment>
<dbReference type="InterPro" id="IPR010920">
    <property type="entry name" value="LSM_dom_sf"/>
</dbReference>
<dbReference type="GO" id="GO:0008381">
    <property type="term" value="F:mechanosensitive monoatomic ion channel activity"/>
    <property type="evidence" value="ECO:0007669"/>
    <property type="project" value="InterPro"/>
</dbReference>
<accession>A0A1X7M3T7</accession>
<keyword evidence="3" id="KW-1003">Cell membrane</keyword>
<feature type="transmembrane region" description="Helical" evidence="7">
    <location>
        <begin position="32"/>
        <end position="51"/>
    </location>
</feature>
<keyword evidence="7" id="KW-0406">Ion transport</keyword>
<dbReference type="InterPro" id="IPR023408">
    <property type="entry name" value="MscS_beta-dom_sf"/>
</dbReference>
<dbReference type="GO" id="GO:0005886">
    <property type="term" value="C:plasma membrane"/>
    <property type="evidence" value="ECO:0007669"/>
    <property type="project" value="UniProtKB-SubCell"/>
</dbReference>
<keyword evidence="4 7" id="KW-0812">Transmembrane</keyword>
<dbReference type="Pfam" id="PF21082">
    <property type="entry name" value="MS_channel_3rd"/>
    <property type="match status" value="1"/>
</dbReference>
<keyword evidence="5 7" id="KW-1133">Transmembrane helix</keyword>
<feature type="domain" description="Mechanosensitive ion channel transmembrane helices 2/3" evidence="10">
    <location>
        <begin position="89"/>
        <end position="122"/>
    </location>
</feature>
<evidence type="ECO:0000313" key="11">
    <source>
        <dbReference type="EMBL" id="SMG60357.1"/>
    </source>
</evidence>
<dbReference type="Gene3D" id="3.30.70.100">
    <property type="match status" value="1"/>
</dbReference>
<comment type="caution">
    <text evidence="7">Lacks conserved residue(s) required for the propagation of feature annotation.</text>
</comment>
<dbReference type="SUPFAM" id="SSF82689">
    <property type="entry name" value="Mechanosensitive channel protein MscS (YggB), C-terminal domain"/>
    <property type="match status" value="1"/>
</dbReference>
<evidence type="ECO:0000256" key="1">
    <source>
        <dbReference type="ARBA" id="ARBA00004651"/>
    </source>
</evidence>
<evidence type="ECO:0000256" key="6">
    <source>
        <dbReference type="ARBA" id="ARBA00023136"/>
    </source>
</evidence>
<dbReference type="AlphaFoldDB" id="A0A1X7M3T7"/>
<protein>
    <recommendedName>
        <fullName evidence="7">Small-conductance mechanosensitive channel</fullName>
    </recommendedName>
</protein>
<evidence type="ECO:0000256" key="3">
    <source>
        <dbReference type="ARBA" id="ARBA00022475"/>
    </source>
</evidence>
<dbReference type="Pfam" id="PF00924">
    <property type="entry name" value="MS_channel_2nd"/>
    <property type="match status" value="1"/>
</dbReference>
<evidence type="ECO:0000256" key="2">
    <source>
        <dbReference type="ARBA" id="ARBA00008017"/>
    </source>
</evidence>
<reference evidence="12" key="1">
    <citation type="submission" date="2017-04" db="EMBL/GenBank/DDBJ databases">
        <authorList>
            <person name="Varghese N."/>
            <person name="Submissions S."/>
        </authorList>
    </citation>
    <scope>NUCLEOTIDE SEQUENCE [LARGE SCALE GENOMIC DNA]</scope>
    <source>
        <strain evidence="12">LMG 29540</strain>
    </source>
</reference>
<comment type="subcellular location">
    <subcellularLocation>
        <location evidence="7">Cell inner membrane</location>
        <topology evidence="7">Multi-pass membrane protein</topology>
    </subcellularLocation>
    <subcellularLocation>
        <location evidence="1">Cell membrane</location>
        <topology evidence="1">Multi-pass membrane protein</topology>
    </subcellularLocation>
</comment>
<dbReference type="InterPro" id="IPR011066">
    <property type="entry name" value="MscS_channel_C_sf"/>
</dbReference>
<dbReference type="InterPro" id="IPR008910">
    <property type="entry name" value="MSC_TM_helix"/>
</dbReference>
<keyword evidence="12" id="KW-1185">Reference proteome</keyword>
<dbReference type="PANTHER" id="PTHR30221">
    <property type="entry name" value="SMALL-CONDUCTANCE MECHANOSENSITIVE CHANNEL"/>
    <property type="match status" value="1"/>
</dbReference>
<dbReference type="Gene3D" id="1.10.287.1260">
    <property type="match status" value="1"/>
</dbReference>
<comment type="similarity">
    <text evidence="2 7">Belongs to the MscS (TC 1.A.23) family.</text>
</comment>
<sequence length="307" mass="34002">MVENHLDPLRSWLSSLLEEHAAPGQSNFLEDVLVTFAIHLFAAALILWIGWRLSRRVSRGLDTLLTRRSRIDATLRPILCDSSLWGIRVVAIVAALSQLGIETTSIIAVLGAAGLALGLALQGTLQNIAAGIMLLLLRPFKAGDYIDGGAGSVAGTVQEVSLFMTRLTKPDGICEYVPNSVLWSNSIRNYSRNPNRRLDLEVEIAARDDVNRALETLRALVAANPHALAEPAPQVMVMRFDDSTAVLNIRVWSPVDKFWDMRWDLARRVRQRLTDEQFSLPLRTRELHIVRTPASVRGRGQDGTVDS</sequence>
<dbReference type="InterPro" id="IPR011014">
    <property type="entry name" value="MscS_channel_TM-2"/>
</dbReference>
<dbReference type="InterPro" id="IPR006685">
    <property type="entry name" value="MscS_channel_2nd"/>
</dbReference>
<dbReference type="InterPro" id="IPR049278">
    <property type="entry name" value="MS_channel_C"/>
</dbReference>
<evidence type="ECO:0000259" key="10">
    <source>
        <dbReference type="Pfam" id="PF21088"/>
    </source>
</evidence>
<proteinExistence type="inferred from homology"/>
<dbReference type="PANTHER" id="PTHR30221:SF8">
    <property type="entry name" value="SMALL-CONDUCTANCE MECHANOSENSITIVE CHANNEL"/>
    <property type="match status" value="1"/>
</dbReference>
<keyword evidence="6 7" id="KW-0472">Membrane</keyword>
<keyword evidence="7" id="KW-0407">Ion channel</keyword>
<dbReference type="Pfam" id="PF21088">
    <property type="entry name" value="MS_channel_1st"/>
    <property type="match status" value="1"/>
</dbReference>
<dbReference type="InterPro" id="IPR049142">
    <property type="entry name" value="MS_channel_1st"/>
</dbReference>
<gene>
    <name evidence="11" type="ORF">SAMN06265784_11626</name>
</gene>
<dbReference type="SUPFAM" id="SSF50182">
    <property type="entry name" value="Sm-like ribonucleoproteins"/>
    <property type="match status" value="1"/>
</dbReference>
<comment type="subunit">
    <text evidence="7">Homoheptamer.</text>
</comment>
<name>A0A1X7M3T7_9BURK</name>
<dbReference type="Proteomes" id="UP000193228">
    <property type="component" value="Unassembled WGS sequence"/>
</dbReference>
<evidence type="ECO:0000259" key="9">
    <source>
        <dbReference type="Pfam" id="PF21082"/>
    </source>
</evidence>
<dbReference type="Pfam" id="PF05552">
    <property type="entry name" value="MS_channel_1st_1"/>
    <property type="match status" value="1"/>
</dbReference>
<feature type="domain" description="Mechanosensitive ion channel MscS C-terminal" evidence="9">
    <location>
        <begin position="200"/>
        <end position="276"/>
    </location>
</feature>
<dbReference type="InterPro" id="IPR045275">
    <property type="entry name" value="MscS_archaea/bacteria_type"/>
</dbReference>
<keyword evidence="7" id="KW-0813">Transport</keyword>
<dbReference type="EMBL" id="FXAT01000016">
    <property type="protein sequence ID" value="SMG60357.1"/>
    <property type="molecule type" value="Genomic_DNA"/>
</dbReference>
<organism evidence="11 12">
    <name type="scientific">Paraburkholderia susongensis</name>
    <dbReference type="NCBI Taxonomy" id="1515439"/>
    <lineage>
        <taxon>Bacteria</taxon>
        <taxon>Pseudomonadati</taxon>
        <taxon>Pseudomonadota</taxon>
        <taxon>Betaproteobacteria</taxon>
        <taxon>Burkholderiales</taxon>
        <taxon>Burkholderiaceae</taxon>
        <taxon>Paraburkholderia</taxon>
    </lineage>
</organism>
<dbReference type="SUPFAM" id="SSF82861">
    <property type="entry name" value="Mechanosensitive channel protein MscS (YggB), transmembrane region"/>
    <property type="match status" value="1"/>
</dbReference>
<keyword evidence="7" id="KW-0997">Cell inner membrane</keyword>
<feature type="transmembrane region" description="Helical" evidence="7">
    <location>
        <begin position="107"/>
        <end position="137"/>
    </location>
</feature>